<reference evidence="2" key="2">
    <citation type="submission" date="2020-09" db="EMBL/GenBank/DDBJ databases">
        <authorList>
            <person name="Sun Q."/>
            <person name="Zhou Y."/>
        </authorList>
    </citation>
    <scope>NUCLEOTIDE SEQUENCE</scope>
    <source>
        <strain evidence="2">CGMCC 1.3617</strain>
    </source>
</reference>
<accession>A0A917NJP8</accession>
<feature type="transmembrane region" description="Helical" evidence="1">
    <location>
        <begin position="74"/>
        <end position="95"/>
    </location>
</feature>
<keyword evidence="1" id="KW-0472">Membrane</keyword>
<protein>
    <submittedName>
        <fullName evidence="2">Uncharacterized protein</fullName>
    </submittedName>
</protein>
<name>A0A917NJP8_9PROT</name>
<keyword evidence="1" id="KW-0812">Transmembrane</keyword>
<keyword evidence="3" id="KW-1185">Reference proteome</keyword>
<reference evidence="2" key="1">
    <citation type="journal article" date="2014" name="Int. J. Syst. Evol. Microbiol.">
        <title>Complete genome sequence of Corynebacterium casei LMG S-19264T (=DSM 44701T), isolated from a smear-ripened cheese.</title>
        <authorList>
            <consortium name="US DOE Joint Genome Institute (JGI-PGF)"/>
            <person name="Walter F."/>
            <person name="Albersmeier A."/>
            <person name="Kalinowski J."/>
            <person name="Ruckert C."/>
        </authorList>
    </citation>
    <scope>NUCLEOTIDE SEQUENCE</scope>
    <source>
        <strain evidence="2">CGMCC 1.3617</strain>
    </source>
</reference>
<comment type="caution">
    <text evidence="2">The sequence shown here is derived from an EMBL/GenBank/DDBJ whole genome shotgun (WGS) entry which is preliminary data.</text>
</comment>
<evidence type="ECO:0000313" key="3">
    <source>
        <dbReference type="Proteomes" id="UP000661507"/>
    </source>
</evidence>
<feature type="transmembrane region" description="Helical" evidence="1">
    <location>
        <begin position="12"/>
        <end position="31"/>
    </location>
</feature>
<evidence type="ECO:0000256" key="1">
    <source>
        <dbReference type="SAM" id="Phobius"/>
    </source>
</evidence>
<gene>
    <name evidence="2" type="ORF">GCM10011320_10690</name>
</gene>
<proteinExistence type="predicted"/>
<dbReference type="AlphaFoldDB" id="A0A917NJP8"/>
<feature type="transmembrane region" description="Helical" evidence="1">
    <location>
        <begin position="43"/>
        <end position="62"/>
    </location>
</feature>
<evidence type="ECO:0000313" key="2">
    <source>
        <dbReference type="EMBL" id="GGJ05694.1"/>
    </source>
</evidence>
<dbReference type="RefSeq" id="WP_188965873.1">
    <property type="nucleotide sequence ID" value="NZ_BMKW01000002.1"/>
</dbReference>
<dbReference type="EMBL" id="BMKW01000002">
    <property type="protein sequence ID" value="GGJ05694.1"/>
    <property type="molecule type" value="Genomic_DNA"/>
</dbReference>
<keyword evidence="1" id="KW-1133">Transmembrane helix</keyword>
<organism evidence="2 3">
    <name type="scientific">Neoroseomonas lacus</name>
    <dbReference type="NCBI Taxonomy" id="287609"/>
    <lineage>
        <taxon>Bacteria</taxon>
        <taxon>Pseudomonadati</taxon>
        <taxon>Pseudomonadota</taxon>
        <taxon>Alphaproteobacteria</taxon>
        <taxon>Acetobacterales</taxon>
        <taxon>Acetobacteraceae</taxon>
        <taxon>Neoroseomonas</taxon>
    </lineage>
</organism>
<sequence>MNYYGLDALAHGATAALVVFLPAVVLFWRLTRSLTGMRPLRPFVAVCAAYGIAIGGAGLWAANFERASFVDEAMGGGLLGGAIFALLAFLVLLLFPHRR</sequence>
<dbReference type="Proteomes" id="UP000661507">
    <property type="component" value="Unassembled WGS sequence"/>
</dbReference>